<evidence type="ECO:0000256" key="1">
    <source>
        <dbReference type="SAM" id="MobiDB-lite"/>
    </source>
</evidence>
<dbReference type="EMBL" id="JADGJW010000980">
    <property type="protein sequence ID" value="KAJ3208722.1"/>
    <property type="molecule type" value="Genomic_DNA"/>
</dbReference>
<name>A0AAD5XT17_9FUNG</name>
<organism evidence="2 3">
    <name type="scientific">Clydaea vesicula</name>
    <dbReference type="NCBI Taxonomy" id="447962"/>
    <lineage>
        <taxon>Eukaryota</taxon>
        <taxon>Fungi</taxon>
        <taxon>Fungi incertae sedis</taxon>
        <taxon>Chytridiomycota</taxon>
        <taxon>Chytridiomycota incertae sedis</taxon>
        <taxon>Chytridiomycetes</taxon>
        <taxon>Lobulomycetales</taxon>
        <taxon>Lobulomycetaceae</taxon>
        <taxon>Clydaea</taxon>
    </lineage>
</organism>
<feature type="region of interest" description="Disordered" evidence="1">
    <location>
        <begin position="1"/>
        <end position="23"/>
    </location>
</feature>
<evidence type="ECO:0000313" key="2">
    <source>
        <dbReference type="EMBL" id="KAJ3208722.1"/>
    </source>
</evidence>
<gene>
    <name evidence="2" type="ORF">HK099_008670</name>
</gene>
<reference evidence="2" key="1">
    <citation type="submission" date="2020-05" db="EMBL/GenBank/DDBJ databases">
        <title>Phylogenomic resolution of chytrid fungi.</title>
        <authorList>
            <person name="Stajich J.E."/>
            <person name="Amses K."/>
            <person name="Simmons R."/>
            <person name="Seto K."/>
            <person name="Myers J."/>
            <person name="Bonds A."/>
            <person name="Quandt C.A."/>
            <person name="Barry K."/>
            <person name="Liu P."/>
            <person name="Grigoriev I."/>
            <person name="Longcore J.E."/>
            <person name="James T.Y."/>
        </authorList>
    </citation>
    <scope>NUCLEOTIDE SEQUENCE</scope>
    <source>
        <strain evidence="2">JEL0476</strain>
    </source>
</reference>
<evidence type="ECO:0000313" key="3">
    <source>
        <dbReference type="Proteomes" id="UP001211065"/>
    </source>
</evidence>
<dbReference type="AlphaFoldDB" id="A0AAD5XT17"/>
<protein>
    <submittedName>
        <fullName evidence="2">Uncharacterized protein</fullName>
    </submittedName>
</protein>
<proteinExistence type="predicted"/>
<sequence length="314" mass="35813">MSSLENSEENTIDFIDDFDTDDGINETKADVNYTDKNEFDTVHDSNISQNEDLDYHNDFEESDNKETLPHLESSPVEQTFIESNEESTDVTNSSTIKDDIQHNFQPNETPSVLEVKKPRISTISNANSLLHNNRSSQLKVKPTSKKSGTLKSISKTLALEVEVLKENEKVCLNTIKEMKLEESLIAKNLSDIRKRENLIGDKKTKRLLNKQAEAYQFLVHKLEEEIVRLSGFKQKGRDKRHKFPLEQKYDFINDNRLSSSTKVKSLANLEKALSTKSGSFNTRKSGELNFLKNPTVFDNDETTFMGDPVSLIKD</sequence>
<dbReference type="Proteomes" id="UP001211065">
    <property type="component" value="Unassembled WGS sequence"/>
</dbReference>
<comment type="caution">
    <text evidence="2">The sequence shown here is derived from an EMBL/GenBank/DDBJ whole genome shotgun (WGS) entry which is preliminary data.</text>
</comment>
<accession>A0AAD5XT17</accession>
<keyword evidence="3" id="KW-1185">Reference proteome</keyword>